<dbReference type="InterPro" id="IPR020904">
    <property type="entry name" value="Sc_DH/Rdtase_CS"/>
</dbReference>
<sequence length="278" mass="28699">MTATPAGRRVLVTGAARGIGAATARRLHQRGYRLALAGLEPERLGQVAADCGGAPWYECDVGDREQVDAAVATAADMLGGLDVVIANAGVAAQLPLAGGDPSIFERTVRVNLLGTYYTLRAAAPHIAHPGGYALAVASLAAALHPPLLGAYSASKAAVEALADTLRIELHATGARVGVAYFAKIDTDMTARGFGTAAARRLPDLPGTRVAPIDAAVGAIERGVARRSRRVIAPGWVAAVLPVRALAQRIVDVGARRGLPRTLAIARSEHAPLTTTQPR</sequence>
<keyword evidence="2" id="KW-0560">Oxidoreductase</keyword>
<keyword evidence="5" id="KW-1185">Reference proteome</keyword>
<dbReference type="PANTHER" id="PTHR44196">
    <property type="entry name" value="DEHYDROGENASE/REDUCTASE SDR FAMILY MEMBER 7B"/>
    <property type="match status" value="1"/>
</dbReference>
<evidence type="ECO:0000256" key="3">
    <source>
        <dbReference type="RuleBase" id="RU000363"/>
    </source>
</evidence>
<dbReference type="RefSeq" id="WP_282766669.1">
    <property type="nucleotide sequence ID" value="NZ_JASCTH010000042.1"/>
</dbReference>
<dbReference type="EMBL" id="JASCTH010000042">
    <property type="protein sequence ID" value="MDI6105200.1"/>
    <property type="molecule type" value="Genomic_DNA"/>
</dbReference>
<accession>A0ABT6X038</accession>
<gene>
    <name evidence="4" type="ORF">QLQ12_42105</name>
</gene>
<evidence type="ECO:0000313" key="4">
    <source>
        <dbReference type="EMBL" id="MDI6105200.1"/>
    </source>
</evidence>
<proteinExistence type="inferred from homology"/>
<evidence type="ECO:0000256" key="1">
    <source>
        <dbReference type="ARBA" id="ARBA00006484"/>
    </source>
</evidence>
<dbReference type="PANTHER" id="PTHR44196:SF1">
    <property type="entry name" value="DEHYDROGENASE_REDUCTASE SDR FAMILY MEMBER 7B"/>
    <property type="match status" value="1"/>
</dbReference>
<dbReference type="PRINTS" id="PR00081">
    <property type="entry name" value="GDHRDH"/>
</dbReference>
<organism evidence="4 5">
    <name type="scientific">Actinoplanes sandaracinus</name>
    <dbReference type="NCBI Taxonomy" id="3045177"/>
    <lineage>
        <taxon>Bacteria</taxon>
        <taxon>Bacillati</taxon>
        <taxon>Actinomycetota</taxon>
        <taxon>Actinomycetes</taxon>
        <taxon>Micromonosporales</taxon>
        <taxon>Micromonosporaceae</taxon>
        <taxon>Actinoplanes</taxon>
    </lineage>
</organism>
<dbReference type="PRINTS" id="PR00080">
    <property type="entry name" value="SDRFAMILY"/>
</dbReference>
<dbReference type="PROSITE" id="PS00061">
    <property type="entry name" value="ADH_SHORT"/>
    <property type="match status" value="1"/>
</dbReference>
<dbReference type="Proteomes" id="UP001241758">
    <property type="component" value="Unassembled WGS sequence"/>
</dbReference>
<dbReference type="Gene3D" id="3.40.50.720">
    <property type="entry name" value="NAD(P)-binding Rossmann-like Domain"/>
    <property type="match status" value="1"/>
</dbReference>
<name>A0ABT6X038_9ACTN</name>
<reference evidence="4 5" key="1">
    <citation type="submission" date="2023-05" db="EMBL/GenBank/DDBJ databases">
        <title>Actinoplanes sp. NEAU-A12 genome sequencing.</title>
        <authorList>
            <person name="Wang Z.-S."/>
        </authorList>
    </citation>
    <scope>NUCLEOTIDE SEQUENCE [LARGE SCALE GENOMIC DNA]</scope>
    <source>
        <strain evidence="4 5">NEAU-A12</strain>
    </source>
</reference>
<dbReference type="InterPro" id="IPR036291">
    <property type="entry name" value="NAD(P)-bd_dom_sf"/>
</dbReference>
<evidence type="ECO:0000313" key="5">
    <source>
        <dbReference type="Proteomes" id="UP001241758"/>
    </source>
</evidence>
<dbReference type="CDD" id="cd05233">
    <property type="entry name" value="SDR_c"/>
    <property type="match status" value="1"/>
</dbReference>
<dbReference type="Pfam" id="PF00106">
    <property type="entry name" value="adh_short"/>
    <property type="match status" value="1"/>
</dbReference>
<protein>
    <submittedName>
        <fullName evidence="4">SDR family NAD(P)-dependent oxidoreductase</fullName>
    </submittedName>
</protein>
<evidence type="ECO:0000256" key="2">
    <source>
        <dbReference type="ARBA" id="ARBA00023002"/>
    </source>
</evidence>
<comment type="similarity">
    <text evidence="1 3">Belongs to the short-chain dehydrogenases/reductases (SDR) family.</text>
</comment>
<dbReference type="InterPro" id="IPR002347">
    <property type="entry name" value="SDR_fam"/>
</dbReference>
<comment type="caution">
    <text evidence="4">The sequence shown here is derived from an EMBL/GenBank/DDBJ whole genome shotgun (WGS) entry which is preliminary data.</text>
</comment>
<dbReference type="SUPFAM" id="SSF51735">
    <property type="entry name" value="NAD(P)-binding Rossmann-fold domains"/>
    <property type="match status" value="1"/>
</dbReference>